<evidence type="ECO:0000256" key="2">
    <source>
        <dbReference type="SAM" id="SignalP"/>
    </source>
</evidence>
<keyword evidence="4" id="KW-1185">Reference proteome</keyword>
<feature type="chain" id="PRO_5046771000" evidence="2">
    <location>
        <begin position="24"/>
        <end position="150"/>
    </location>
</feature>
<protein>
    <submittedName>
        <fullName evidence="3">Uncharacterized protein</fullName>
    </submittedName>
</protein>
<dbReference type="RefSeq" id="WP_344383146.1">
    <property type="nucleotide sequence ID" value="NZ_BAAATA010000010.1"/>
</dbReference>
<name>A0ABP5YV72_9ACTN</name>
<dbReference type="EMBL" id="BAAATA010000010">
    <property type="protein sequence ID" value="GAA2486328.1"/>
    <property type="molecule type" value="Genomic_DNA"/>
</dbReference>
<organism evidence="3 4">
    <name type="scientific">Streptomyces thermolineatus</name>
    <dbReference type="NCBI Taxonomy" id="44033"/>
    <lineage>
        <taxon>Bacteria</taxon>
        <taxon>Bacillati</taxon>
        <taxon>Actinomycetota</taxon>
        <taxon>Actinomycetes</taxon>
        <taxon>Kitasatosporales</taxon>
        <taxon>Streptomycetaceae</taxon>
        <taxon>Streptomyces</taxon>
    </lineage>
</organism>
<feature type="region of interest" description="Disordered" evidence="1">
    <location>
        <begin position="41"/>
        <end position="150"/>
    </location>
</feature>
<feature type="compositionally biased region" description="Pro residues" evidence="1">
    <location>
        <begin position="118"/>
        <end position="127"/>
    </location>
</feature>
<feature type="compositionally biased region" description="Low complexity" evidence="1">
    <location>
        <begin position="92"/>
        <end position="117"/>
    </location>
</feature>
<feature type="compositionally biased region" description="Pro residues" evidence="1">
    <location>
        <begin position="57"/>
        <end position="71"/>
    </location>
</feature>
<reference evidence="4" key="1">
    <citation type="journal article" date="2019" name="Int. J. Syst. Evol. Microbiol.">
        <title>The Global Catalogue of Microorganisms (GCM) 10K type strain sequencing project: providing services to taxonomists for standard genome sequencing and annotation.</title>
        <authorList>
            <consortium name="The Broad Institute Genomics Platform"/>
            <consortium name="The Broad Institute Genome Sequencing Center for Infectious Disease"/>
            <person name="Wu L."/>
            <person name="Ma J."/>
        </authorList>
    </citation>
    <scope>NUCLEOTIDE SEQUENCE [LARGE SCALE GENOMIC DNA]</scope>
    <source>
        <strain evidence="4">JCM 6307</strain>
    </source>
</reference>
<comment type="caution">
    <text evidence="3">The sequence shown here is derived from an EMBL/GenBank/DDBJ whole genome shotgun (WGS) entry which is preliminary data.</text>
</comment>
<evidence type="ECO:0000313" key="3">
    <source>
        <dbReference type="EMBL" id="GAA2486328.1"/>
    </source>
</evidence>
<keyword evidence="2" id="KW-0732">Signal</keyword>
<accession>A0ABP5YV72</accession>
<proteinExistence type="predicted"/>
<dbReference type="Proteomes" id="UP001501358">
    <property type="component" value="Unassembled WGS sequence"/>
</dbReference>
<evidence type="ECO:0000256" key="1">
    <source>
        <dbReference type="SAM" id="MobiDB-lite"/>
    </source>
</evidence>
<sequence length="150" mass="14344">MSAALLAVLAVLSVLWAPTAGTAALRPAPAGTGAAVQALHAVQAPGPSRPGADSVPKPAPAPVFDPDPDPAQAPARADGPWRVPPGHAAVLQQAGEQHAPAGPGHAASAQAARQPLPGVGPPVPPAPDGARASAPPGTLPGVRGPPATTG</sequence>
<feature type="signal peptide" evidence="2">
    <location>
        <begin position="1"/>
        <end position="23"/>
    </location>
</feature>
<gene>
    <name evidence="3" type="ORF">GCM10010406_23130</name>
</gene>
<evidence type="ECO:0000313" key="4">
    <source>
        <dbReference type="Proteomes" id="UP001501358"/>
    </source>
</evidence>